<reference evidence="1" key="2">
    <citation type="journal article" date="2015" name="Data Brief">
        <title>Shoot transcriptome of the giant reed, Arundo donax.</title>
        <authorList>
            <person name="Barrero R.A."/>
            <person name="Guerrero F.D."/>
            <person name="Moolhuijzen P."/>
            <person name="Goolsby J.A."/>
            <person name="Tidwell J."/>
            <person name="Bellgard S.E."/>
            <person name="Bellgard M.I."/>
        </authorList>
    </citation>
    <scope>NUCLEOTIDE SEQUENCE</scope>
    <source>
        <tissue evidence="1">Shoot tissue taken approximately 20 cm above the soil surface</tissue>
    </source>
</reference>
<sequence length="61" mass="7145">MLMSMHIFQKDAKKYTHTLTKICCTTLLEHRQRRTKGDVYPRDTKLLSTTPSKVFQLGISF</sequence>
<dbReference type="AlphaFoldDB" id="A0A0A9E8I1"/>
<proteinExistence type="predicted"/>
<reference evidence="1" key="1">
    <citation type="submission" date="2014-09" db="EMBL/GenBank/DDBJ databases">
        <authorList>
            <person name="Magalhaes I.L.F."/>
            <person name="Oliveira U."/>
            <person name="Santos F.R."/>
            <person name="Vidigal T.H.D.A."/>
            <person name="Brescovit A.D."/>
            <person name="Santos A.J."/>
        </authorList>
    </citation>
    <scope>NUCLEOTIDE SEQUENCE</scope>
    <source>
        <tissue evidence="1">Shoot tissue taken approximately 20 cm above the soil surface</tissue>
    </source>
</reference>
<accession>A0A0A9E8I1</accession>
<dbReference type="EMBL" id="GBRH01203710">
    <property type="protein sequence ID" value="JAD94185.1"/>
    <property type="molecule type" value="Transcribed_RNA"/>
</dbReference>
<name>A0A0A9E8I1_ARUDO</name>
<organism evidence="1">
    <name type="scientific">Arundo donax</name>
    <name type="common">Giant reed</name>
    <name type="synonym">Donax arundinaceus</name>
    <dbReference type="NCBI Taxonomy" id="35708"/>
    <lineage>
        <taxon>Eukaryota</taxon>
        <taxon>Viridiplantae</taxon>
        <taxon>Streptophyta</taxon>
        <taxon>Embryophyta</taxon>
        <taxon>Tracheophyta</taxon>
        <taxon>Spermatophyta</taxon>
        <taxon>Magnoliopsida</taxon>
        <taxon>Liliopsida</taxon>
        <taxon>Poales</taxon>
        <taxon>Poaceae</taxon>
        <taxon>PACMAD clade</taxon>
        <taxon>Arundinoideae</taxon>
        <taxon>Arundineae</taxon>
        <taxon>Arundo</taxon>
    </lineage>
</organism>
<protein>
    <submittedName>
        <fullName evidence="1">Uncharacterized protein</fullName>
    </submittedName>
</protein>
<evidence type="ECO:0000313" key="1">
    <source>
        <dbReference type="EMBL" id="JAD94185.1"/>
    </source>
</evidence>